<evidence type="ECO:0000313" key="2">
    <source>
        <dbReference type="EMBL" id="KAF4106989.1"/>
    </source>
</evidence>
<sequence length="185" mass="20095">MDFSRCQPPCSRLFASDDQHGKLTVFDRESAVLPCRAAPEASSLRGAAAWSLDVELEAMESEQCSLSLPPSPGRHCMNSPVQFSHGCLAPSPEARDAVSFGLEDILHTVASDSEDFGAASLNVLPPSPAYTELVDVLARATEKLSLDWPDEPCKSQSSKLNERFLSGSGSRPARRKLPFFPDLHH</sequence>
<name>A0A7J6CI46_9TELE</name>
<reference evidence="2 3" key="1">
    <citation type="submission" date="2020-04" db="EMBL/GenBank/DDBJ databases">
        <title>Chromosome-level genome assembly of a cyprinid fish Onychostoma macrolepis by integration of Nanopore Sequencing, Bionano and Hi-C technology.</title>
        <authorList>
            <person name="Wang D."/>
        </authorList>
    </citation>
    <scope>NUCLEOTIDE SEQUENCE [LARGE SCALE GENOMIC DNA]</scope>
    <source>
        <strain evidence="2">SWU-2019</strain>
        <tissue evidence="2">Muscle</tissue>
    </source>
</reference>
<dbReference type="Proteomes" id="UP000579812">
    <property type="component" value="Unassembled WGS sequence"/>
</dbReference>
<dbReference type="AlphaFoldDB" id="A0A7J6CI46"/>
<dbReference type="EMBL" id="JAAMOB010000012">
    <property type="protein sequence ID" value="KAF4106989.1"/>
    <property type="molecule type" value="Genomic_DNA"/>
</dbReference>
<organism evidence="2 3">
    <name type="scientific">Onychostoma macrolepis</name>
    <dbReference type="NCBI Taxonomy" id="369639"/>
    <lineage>
        <taxon>Eukaryota</taxon>
        <taxon>Metazoa</taxon>
        <taxon>Chordata</taxon>
        <taxon>Craniata</taxon>
        <taxon>Vertebrata</taxon>
        <taxon>Euteleostomi</taxon>
        <taxon>Actinopterygii</taxon>
        <taxon>Neopterygii</taxon>
        <taxon>Teleostei</taxon>
        <taxon>Ostariophysi</taxon>
        <taxon>Cypriniformes</taxon>
        <taxon>Cyprinidae</taxon>
        <taxon>Acrossocheilinae</taxon>
        <taxon>Onychostoma</taxon>
    </lineage>
</organism>
<protein>
    <submittedName>
        <fullName evidence="2">Uncharacterized protein</fullName>
    </submittedName>
</protein>
<evidence type="ECO:0000313" key="3">
    <source>
        <dbReference type="Proteomes" id="UP000579812"/>
    </source>
</evidence>
<evidence type="ECO:0000256" key="1">
    <source>
        <dbReference type="SAM" id="MobiDB-lite"/>
    </source>
</evidence>
<proteinExistence type="predicted"/>
<comment type="caution">
    <text evidence="2">The sequence shown here is derived from an EMBL/GenBank/DDBJ whole genome shotgun (WGS) entry which is preliminary data.</text>
</comment>
<accession>A0A7J6CI46</accession>
<keyword evidence="3" id="KW-1185">Reference proteome</keyword>
<feature type="region of interest" description="Disordered" evidence="1">
    <location>
        <begin position="150"/>
        <end position="185"/>
    </location>
</feature>
<gene>
    <name evidence="2" type="ORF">G5714_012979</name>
</gene>